<evidence type="ECO:0000259" key="4">
    <source>
        <dbReference type="PROSITE" id="PS51755"/>
    </source>
</evidence>
<feature type="domain" description="OmpR/PhoB-type" evidence="4">
    <location>
        <begin position="1"/>
        <end position="95"/>
    </location>
</feature>
<dbReference type="CDD" id="cd00383">
    <property type="entry name" value="trans_reg_C"/>
    <property type="match status" value="1"/>
</dbReference>
<dbReference type="Pfam" id="PF00486">
    <property type="entry name" value="Trans_reg_C"/>
    <property type="match status" value="1"/>
</dbReference>
<sequence length="294" mass="34022">MKLHIGPYSVDPTNTKVLKNGKPVKWGEKASQLFMLLLRNSPTTTSKEAIFDYVWKDRVVTENSLYKIISKLRQELAADGIEVESVFGEGYRLTNLTEISESTEQVSQNKGGYAMHLIGGSILLLITSVLMWWLMHLRQQDHLLAKMVELDRTLAVTKQAFISQINRRNELGELLQQRLPWRAEDSWEKRFYGYYDQMNEQERFLCQQTRAYSEGPLLEHNQAALDLLKANPDMVEALPLAPDLMTHLTIWLNKYHRVFADAEKMCLLYVGVEDGASYPQGFDQQLKDWIIEHQ</sequence>
<dbReference type="InterPro" id="IPR001867">
    <property type="entry name" value="OmpR/PhoB-type_DNA-bd"/>
</dbReference>
<name>A0ABV7J9L2_9GAMM</name>
<dbReference type="RefSeq" id="WP_157892740.1">
    <property type="nucleotide sequence ID" value="NZ_JBHRTS010000005.1"/>
</dbReference>
<feature type="transmembrane region" description="Helical" evidence="3">
    <location>
        <begin position="113"/>
        <end position="134"/>
    </location>
</feature>
<comment type="caution">
    <text evidence="5">The sequence shown here is derived from an EMBL/GenBank/DDBJ whole genome shotgun (WGS) entry which is preliminary data.</text>
</comment>
<accession>A0ABV7J9L2</accession>
<proteinExistence type="predicted"/>
<dbReference type="SUPFAM" id="SSF46894">
    <property type="entry name" value="C-terminal effector domain of the bipartite response regulators"/>
    <property type="match status" value="1"/>
</dbReference>
<keyword evidence="1 2" id="KW-0238">DNA-binding</keyword>
<evidence type="ECO:0000256" key="3">
    <source>
        <dbReference type="SAM" id="Phobius"/>
    </source>
</evidence>
<dbReference type="Proteomes" id="UP001595533">
    <property type="component" value="Unassembled WGS sequence"/>
</dbReference>
<organism evidence="5 6">
    <name type="scientific">Marinicella sediminis</name>
    <dbReference type="NCBI Taxonomy" id="1792834"/>
    <lineage>
        <taxon>Bacteria</taxon>
        <taxon>Pseudomonadati</taxon>
        <taxon>Pseudomonadota</taxon>
        <taxon>Gammaproteobacteria</taxon>
        <taxon>Lysobacterales</taxon>
        <taxon>Marinicellaceae</taxon>
        <taxon>Marinicella</taxon>
    </lineage>
</organism>
<keyword evidence="6" id="KW-1185">Reference proteome</keyword>
<evidence type="ECO:0000313" key="6">
    <source>
        <dbReference type="Proteomes" id="UP001595533"/>
    </source>
</evidence>
<evidence type="ECO:0000256" key="1">
    <source>
        <dbReference type="ARBA" id="ARBA00023125"/>
    </source>
</evidence>
<reference evidence="6" key="1">
    <citation type="journal article" date="2019" name="Int. J. Syst. Evol. Microbiol.">
        <title>The Global Catalogue of Microorganisms (GCM) 10K type strain sequencing project: providing services to taxonomists for standard genome sequencing and annotation.</title>
        <authorList>
            <consortium name="The Broad Institute Genomics Platform"/>
            <consortium name="The Broad Institute Genome Sequencing Center for Infectious Disease"/>
            <person name="Wu L."/>
            <person name="Ma J."/>
        </authorList>
    </citation>
    <scope>NUCLEOTIDE SEQUENCE [LARGE SCALE GENOMIC DNA]</scope>
    <source>
        <strain evidence="6">KCTC 42953</strain>
    </source>
</reference>
<keyword evidence="3" id="KW-0472">Membrane</keyword>
<feature type="DNA-binding region" description="OmpR/PhoB-type" evidence="2">
    <location>
        <begin position="1"/>
        <end position="95"/>
    </location>
</feature>
<dbReference type="SMART" id="SM00862">
    <property type="entry name" value="Trans_reg_C"/>
    <property type="match status" value="1"/>
</dbReference>
<keyword evidence="3" id="KW-0812">Transmembrane</keyword>
<keyword evidence="3" id="KW-1133">Transmembrane helix</keyword>
<dbReference type="InterPro" id="IPR016032">
    <property type="entry name" value="Sig_transdc_resp-reg_C-effctor"/>
</dbReference>
<dbReference type="InterPro" id="IPR036388">
    <property type="entry name" value="WH-like_DNA-bd_sf"/>
</dbReference>
<evidence type="ECO:0000313" key="5">
    <source>
        <dbReference type="EMBL" id="MFC3194806.1"/>
    </source>
</evidence>
<gene>
    <name evidence="5" type="ORF">ACFODZ_11200</name>
</gene>
<dbReference type="Gene3D" id="1.10.10.10">
    <property type="entry name" value="Winged helix-like DNA-binding domain superfamily/Winged helix DNA-binding domain"/>
    <property type="match status" value="1"/>
</dbReference>
<protein>
    <submittedName>
        <fullName evidence="5">Transcriptional regulator</fullName>
    </submittedName>
</protein>
<dbReference type="EMBL" id="JBHRTS010000005">
    <property type="protein sequence ID" value="MFC3194806.1"/>
    <property type="molecule type" value="Genomic_DNA"/>
</dbReference>
<evidence type="ECO:0000256" key="2">
    <source>
        <dbReference type="PROSITE-ProRule" id="PRU01091"/>
    </source>
</evidence>
<dbReference type="PROSITE" id="PS51755">
    <property type="entry name" value="OMPR_PHOB"/>
    <property type="match status" value="1"/>
</dbReference>